<sequence>MSTDSEILSELGFHFIIKAVRIAFGAACYGVYILLISASTVILCRKGLYYPRTLFLLIVTLVMFGGSSLFLAMDISDLVRRLQIILMRGADAGIEGIEQRIAVADKATKPLLWTGEILFLFMLILGDSVVLWRTWALCCGYRILIIIPFLTWLGSIIAAFYELGCDIETGWSILTSAPSAASVGADACIKADISSFTLSYATNIICTAFIFYKTWTYRQCMKQYLGAARRRTKAEKILTLLVESGMLYLVIYTLQAIPIYGGSTPGSLLTWEVINAIIQQAFGMYPTALVVLVEMQKSLWDTNDILGSTRSGVPVGVLPGGTRLSSGLDTVTYPTTIPTLGVGSLTTTVTTATGTTTTRSGVADSGNCGGGVGAGAGGDRGRRFLLSHQSDDSTEKIVKVP</sequence>
<dbReference type="AlphaFoldDB" id="A0A2A9NDU3"/>
<organism evidence="2 3">
    <name type="scientific">Amanita thiersii Skay4041</name>
    <dbReference type="NCBI Taxonomy" id="703135"/>
    <lineage>
        <taxon>Eukaryota</taxon>
        <taxon>Fungi</taxon>
        <taxon>Dikarya</taxon>
        <taxon>Basidiomycota</taxon>
        <taxon>Agaricomycotina</taxon>
        <taxon>Agaricomycetes</taxon>
        <taxon>Agaricomycetidae</taxon>
        <taxon>Agaricales</taxon>
        <taxon>Pluteineae</taxon>
        <taxon>Amanitaceae</taxon>
        <taxon>Amanita</taxon>
    </lineage>
</organism>
<name>A0A2A9NDU3_9AGAR</name>
<feature type="transmembrane region" description="Helical" evidence="1">
    <location>
        <begin position="198"/>
        <end position="216"/>
    </location>
</feature>
<dbReference type="Proteomes" id="UP000242287">
    <property type="component" value="Unassembled WGS sequence"/>
</dbReference>
<keyword evidence="1" id="KW-0812">Transmembrane</keyword>
<feature type="transmembrane region" description="Helical" evidence="1">
    <location>
        <begin position="54"/>
        <end position="73"/>
    </location>
</feature>
<evidence type="ECO:0000256" key="1">
    <source>
        <dbReference type="SAM" id="Phobius"/>
    </source>
</evidence>
<keyword evidence="1" id="KW-1133">Transmembrane helix</keyword>
<proteinExistence type="predicted"/>
<reference evidence="2 3" key="1">
    <citation type="submission" date="2014-02" db="EMBL/GenBank/DDBJ databases">
        <title>Transposable element dynamics among asymbiotic and ectomycorrhizal Amanita fungi.</title>
        <authorList>
            <consortium name="DOE Joint Genome Institute"/>
            <person name="Hess J."/>
            <person name="Skrede I."/>
            <person name="Wolfe B."/>
            <person name="LaButti K."/>
            <person name="Ohm R.A."/>
            <person name="Grigoriev I.V."/>
            <person name="Pringle A."/>
        </authorList>
    </citation>
    <scope>NUCLEOTIDE SEQUENCE [LARGE SCALE GENOMIC DNA]</scope>
    <source>
        <strain evidence="2 3">SKay4041</strain>
    </source>
</reference>
<evidence type="ECO:0000313" key="3">
    <source>
        <dbReference type="Proteomes" id="UP000242287"/>
    </source>
</evidence>
<evidence type="ECO:0000313" key="2">
    <source>
        <dbReference type="EMBL" id="PFH48789.1"/>
    </source>
</evidence>
<feature type="transmembrane region" description="Helical" evidence="1">
    <location>
        <begin position="20"/>
        <end position="42"/>
    </location>
</feature>
<accession>A0A2A9NDU3</accession>
<protein>
    <recommendedName>
        <fullName evidence="4">G-protein coupled receptors family 1 profile domain-containing protein</fullName>
    </recommendedName>
</protein>
<keyword evidence="1" id="KW-0472">Membrane</keyword>
<evidence type="ECO:0008006" key="4">
    <source>
        <dbReference type="Google" id="ProtNLM"/>
    </source>
</evidence>
<dbReference type="EMBL" id="KZ302050">
    <property type="protein sequence ID" value="PFH48789.1"/>
    <property type="molecule type" value="Genomic_DNA"/>
</dbReference>
<feature type="transmembrane region" description="Helical" evidence="1">
    <location>
        <begin position="273"/>
        <end position="293"/>
    </location>
</feature>
<feature type="transmembrane region" description="Helical" evidence="1">
    <location>
        <begin position="237"/>
        <end position="261"/>
    </location>
</feature>
<gene>
    <name evidence="2" type="ORF">AMATHDRAFT_195969</name>
</gene>
<feature type="transmembrane region" description="Helical" evidence="1">
    <location>
        <begin position="139"/>
        <end position="161"/>
    </location>
</feature>
<dbReference type="OrthoDB" id="2744793at2759"/>
<feature type="transmembrane region" description="Helical" evidence="1">
    <location>
        <begin position="111"/>
        <end position="132"/>
    </location>
</feature>
<keyword evidence="3" id="KW-1185">Reference proteome</keyword>